<feature type="domain" description="Histidine kinase" evidence="17">
    <location>
        <begin position="495"/>
        <end position="709"/>
    </location>
</feature>
<dbReference type="OrthoDB" id="1522078at2"/>
<dbReference type="GO" id="GO:0003700">
    <property type="term" value="F:DNA-binding transcription factor activity"/>
    <property type="evidence" value="ECO:0007669"/>
    <property type="project" value="InterPro"/>
</dbReference>
<evidence type="ECO:0000256" key="3">
    <source>
        <dbReference type="ARBA" id="ARBA00022553"/>
    </source>
</evidence>
<dbReference type="InterPro" id="IPR011006">
    <property type="entry name" value="CheY-like_superfamily"/>
</dbReference>
<proteinExistence type="predicted"/>
<evidence type="ECO:0000256" key="2">
    <source>
        <dbReference type="ARBA" id="ARBA00012438"/>
    </source>
</evidence>
<dbReference type="InterPro" id="IPR018060">
    <property type="entry name" value="HTH_AraC"/>
</dbReference>
<keyword evidence="8" id="KW-0902">Two-component regulatory system</keyword>
<comment type="catalytic activity">
    <reaction evidence="1">
        <text>ATP + protein L-histidine = ADP + protein N-phospho-L-histidine.</text>
        <dbReference type="EC" id="2.7.13.3"/>
    </reaction>
</comment>
<dbReference type="Gene3D" id="1.10.10.60">
    <property type="entry name" value="Homeodomain-like"/>
    <property type="match status" value="1"/>
</dbReference>
<dbReference type="FunFam" id="3.30.565.10:FF:000037">
    <property type="entry name" value="Hybrid sensor histidine kinase/response regulator"/>
    <property type="match status" value="1"/>
</dbReference>
<feature type="region of interest" description="Disordered" evidence="13">
    <location>
        <begin position="721"/>
        <end position="741"/>
    </location>
</feature>
<dbReference type="CDD" id="cd00082">
    <property type="entry name" value="HisKA"/>
    <property type="match status" value="1"/>
</dbReference>
<comment type="caution">
    <text evidence="19">The sequence shown here is derived from an EMBL/GenBank/DDBJ whole genome shotgun (WGS) entry which is preliminary data.</text>
</comment>
<dbReference type="SUPFAM" id="SSF55874">
    <property type="entry name" value="ATPase domain of HSP90 chaperone/DNA topoisomerase II/histidine kinase"/>
    <property type="match status" value="1"/>
</dbReference>
<dbReference type="PROSITE" id="PS01124">
    <property type="entry name" value="HTH_ARAC_FAMILY_2"/>
    <property type="match status" value="1"/>
</dbReference>
<evidence type="ECO:0000256" key="14">
    <source>
        <dbReference type="SAM" id="Phobius"/>
    </source>
</evidence>
<organism evidence="19 20">
    <name type="scientific">Flagellimonas meridianipacifica</name>
    <dbReference type="NCBI Taxonomy" id="1080225"/>
    <lineage>
        <taxon>Bacteria</taxon>
        <taxon>Pseudomonadati</taxon>
        <taxon>Bacteroidota</taxon>
        <taxon>Flavobacteriia</taxon>
        <taxon>Flavobacteriales</taxon>
        <taxon>Flavobacteriaceae</taxon>
        <taxon>Flagellimonas</taxon>
    </lineage>
</organism>
<dbReference type="EC" id="2.7.13.3" evidence="2"/>
<keyword evidence="14" id="KW-1133">Transmembrane helix</keyword>
<dbReference type="InterPro" id="IPR019734">
    <property type="entry name" value="TPR_rpt"/>
</dbReference>
<dbReference type="Pfam" id="PF00512">
    <property type="entry name" value="HisKA"/>
    <property type="match status" value="1"/>
</dbReference>
<keyword evidence="12" id="KW-0802">TPR repeat</keyword>
<evidence type="ECO:0000259" key="16">
    <source>
        <dbReference type="PROSITE" id="PS01124"/>
    </source>
</evidence>
<dbReference type="InterPro" id="IPR001789">
    <property type="entry name" value="Sig_transdc_resp-reg_receiver"/>
</dbReference>
<dbReference type="Pfam" id="PF00072">
    <property type="entry name" value="Response_reg"/>
    <property type="match status" value="1"/>
</dbReference>
<dbReference type="PROSITE" id="PS50005">
    <property type="entry name" value="TPR"/>
    <property type="match status" value="3"/>
</dbReference>
<dbReference type="SMART" id="SM00388">
    <property type="entry name" value="HisKA"/>
    <property type="match status" value="1"/>
</dbReference>
<evidence type="ECO:0000259" key="18">
    <source>
        <dbReference type="PROSITE" id="PS50110"/>
    </source>
</evidence>
<dbReference type="InterPro" id="IPR005467">
    <property type="entry name" value="His_kinase_dom"/>
</dbReference>
<evidence type="ECO:0000256" key="10">
    <source>
        <dbReference type="ARBA" id="ARBA00023163"/>
    </source>
</evidence>
<dbReference type="Proteomes" id="UP000237640">
    <property type="component" value="Unassembled WGS sequence"/>
</dbReference>
<dbReference type="Pfam" id="PF13181">
    <property type="entry name" value="TPR_8"/>
    <property type="match status" value="1"/>
</dbReference>
<evidence type="ECO:0000256" key="6">
    <source>
        <dbReference type="ARBA" id="ARBA00022777"/>
    </source>
</evidence>
<evidence type="ECO:0000256" key="12">
    <source>
        <dbReference type="PROSITE-ProRule" id="PRU00339"/>
    </source>
</evidence>
<feature type="chain" id="PRO_5015640465" description="histidine kinase" evidence="15">
    <location>
        <begin position="19"/>
        <end position="998"/>
    </location>
</feature>
<dbReference type="SMART" id="SM00342">
    <property type="entry name" value="HTH_ARAC"/>
    <property type="match status" value="1"/>
</dbReference>
<feature type="repeat" description="TPR" evidence="12">
    <location>
        <begin position="241"/>
        <end position="274"/>
    </location>
</feature>
<keyword evidence="10" id="KW-0804">Transcription</keyword>
<feature type="modified residue" description="4-aspartylphosphate" evidence="11">
    <location>
        <position position="798"/>
    </location>
</feature>
<dbReference type="Pfam" id="PF13424">
    <property type="entry name" value="TPR_12"/>
    <property type="match status" value="2"/>
</dbReference>
<evidence type="ECO:0000256" key="11">
    <source>
        <dbReference type="PROSITE-ProRule" id="PRU00169"/>
    </source>
</evidence>
<dbReference type="PRINTS" id="PR00344">
    <property type="entry name" value="BCTRLSENSOR"/>
</dbReference>
<keyword evidence="14" id="KW-0472">Membrane</keyword>
<dbReference type="SUPFAM" id="SSF52172">
    <property type="entry name" value="CheY-like"/>
    <property type="match status" value="1"/>
</dbReference>
<dbReference type="SUPFAM" id="SSF46689">
    <property type="entry name" value="Homeodomain-like"/>
    <property type="match status" value="1"/>
</dbReference>
<dbReference type="GO" id="GO:0043565">
    <property type="term" value="F:sequence-specific DNA binding"/>
    <property type="evidence" value="ECO:0007669"/>
    <property type="project" value="InterPro"/>
</dbReference>
<dbReference type="InterPro" id="IPR011990">
    <property type="entry name" value="TPR-like_helical_dom_sf"/>
</dbReference>
<feature type="domain" description="Response regulatory" evidence="18">
    <location>
        <begin position="750"/>
        <end position="865"/>
    </location>
</feature>
<dbReference type="PROSITE" id="PS50110">
    <property type="entry name" value="RESPONSE_REGULATORY"/>
    <property type="match status" value="1"/>
</dbReference>
<dbReference type="SUPFAM" id="SSF48452">
    <property type="entry name" value="TPR-like"/>
    <property type="match status" value="2"/>
</dbReference>
<dbReference type="InterPro" id="IPR003594">
    <property type="entry name" value="HATPase_dom"/>
</dbReference>
<dbReference type="AlphaFoldDB" id="A0A2T0MK01"/>
<protein>
    <recommendedName>
        <fullName evidence="2">histidine kinase</fullName>
        <ecNumber evidence="2">2.7.13.3</ecNumber>
    </recommendedName>
</protein>
<dbReference type="InterPro" id="IPR009057">
    <property type="entry name" value="Homeodomain-like_sf"/>
</dbReference>
<keyword evidence="5" id="KW-0547">Nucleotide-binding</keyword>
<evidence type="ECO:0000256" key="9">
    <source>
        <dbReference type="ARBA" id="ARBA00023015"/>
    </source>
</evidence>
<gene>
    <name evidence="19" type="ORF">CLV81_1915</name>
</gene>
<evidence type="ECO:0000256" key="8">
    <source>
        <dbReference type="ARBA" id="ARBA00023012"/>
    </source>
</evidence>
<dbReference type="GO" id="GO:0000155">
    <property type="term" value="F:phosphorelay sensor kinase activity"/>
    <property type="evidence" value="ECO:0007669"/>
    <property type="project" value="InterPro"/>
</dbReference>
<dbReference type="GO" id="GO:0005524">
    <property type="term" value="F:ATP binding"/>
    <property type="evidence" value="ECO:0007669"/>
    <property type="project" value="UniProtKB-KW"/>
</dbReference>
<dbReference type="Gene3D" id="1.10.287.130">
    <property type="match status" value="1"/>
</dbReference>
<keyword evidence="7" id="KW-0067">ATP-binding</keyword>
<dbReference type="EMBL" id="PVYX01000001">
    <property type="protein sequence ID" value="PRX57901.1"/>
    <property type="molecule type" value="Genomic_DNA"/>
</dbReference>
<evidence type="ECO:0000256" key="5">
    <source>
        <dbReference type="ARBA" id="ARBA00022741"/>
    </source>
</evidence>
<dbReference type="PROSITE" id="PS50109">
    <property type="entry name" value="HIS_KIN"/>
    <property type="match status" value="1"/>
</dbReference>
<evidence type="ECO:0000259" key="17">
    <source>
        <dbReference type="PROSITE" id="PS50109"/>
    </source>
</evidence>
<dbReference type="Gene3D" id="3.30.565.10">
    <property type="entry name" value="Histidine kinase-like ATPase, C-terminal domain"/>
    <property type="match status" value="1"/>
</dbReference>
<accession>A0A2T0MK01</accession>
<evidence type="ECO:0000313" key="19">
    <source>
        <dbReference type="EMBL" id="PRX57901.1"/>
    </source>
</evidence>
<keyword evidence="4" id="KW-0808">Transferase</keyword>
<keyword evidence="9" id="KW-0805">Transcription regulation</keyword>
<evidence type="ECO:0000256" key="7">
    <source>
        <dbReference type="ARBA" id="ARBA00022840"/>
    </source>
</evidence>
<keyword evidence="6" id="KW-0418">Kinase</keyword>
<dbReference type="SMART" id="SM00028">
    <property type="entry name" value="TPR"/>
    <property type="match status" value="9"/>
</dbReference>
<dbReference type="InterPro" id="IPR036890">
    <property type="entry name" value="HATPase_C_sf"/>
</dbReference>
<dbReference type="RefSeq" id="WP_106144760.1">
    <property type="nucleotide sequence ID" value="NZ_PVYX01000001.1"/>
</dbReference>
<dbReference type="Gene3D" id="3.40.50.2300">
    <property type="match status" value="1"/>
</dbReference>
<dbReference type="PANTHER" id="PTHR43547:SF2">
    <property type="entry name" value="HYBRID SIGNAL TRANSDUCTION HISTIDINE KINASE C"/>
    <property type="match status" value="1"/>
</dbReference>
<keyword evidence="20" id="KW-1185">Reference proteome</keyword>
<feature type="signal peptide" evidence="15">
    <location>
        <begin position="1"/>
        <end position="18"/>
    </location>
</feature>
<evidence type="ECO:0000256" key="1">
    <source>
        <dbReference type="ARBA" id="ARBA00000085"/>
    </source>
</evidence>
<dbReference type="PANTHER" id="PTHR43547">
    <property type="entry name" value="TWO-COMPONENT HISTIDINE KINASE"/>
    <property type="match status" value="1"/>
</dbReference>
<dbReference type="CDD" id="cd00075">
    <property type="entry name" value="HATPase"/>
    <property type="match status" value="1"/>
</dbReference>
<evidence type="ECO:0000256" key="13">
    <source>
        <dbReference type="SAM" id="MobiDB-lite"/>
    </source>
</evidence>
<feature type="transmembrane region" description="Helical" evidence="14">
    <location>
        <begin position="449"/>
        <end position="468"/>
    </location>
</feature>
<dbReference type="SMART" id="SM00448">
    <property type="entry name" value="REC"/>
    <property type="match status" value="1"/>
</dbReference>
<dbReference type="InterPro" id="IPR036097">
    <property type="entry name" value="HisK_dim/P_sf"/>
</dbReference>
<feature type="repeat" description="TPR" evidence="12">
    <location>
        <begin position="80"/>
        <end position="113"/>
    </location>
</feature>
<name>A0A2T0MK01_9FLAO</name>
<dbReference type="Pfam" id="PF12833">
    <property type="entry name" value="HTH_18"/>
    <property type="match status" value="1"/>
</dbReference>
<feature type="repeat" description="TPR" evidence="12">
    <location>
        <begin position="281"/>
        <end position="314"/>
    </location>
</feature>
<keyword evidence="15" id="KW-0732">Signal</keyword>
<dbReference type="SUPFAM" id="SSF47384">
    <property type="entry name" value="Homodimeric domain of signal transducing histidine kinase"/>
    <property type="match status" value="1"/>
</dbReference>
<dbReference type="InterPro" id="IPR004358">
    <property type="entry name" value="Sig_transdc_His_kin-like_C"/>
</dbReference>
<reference evidence="19 20" key="1">
    <citation type="submission" date="2018-03" db="EMBL/GenBank/DDBJ databases">
        <title>Genomic Encyclopedia of Archaeal and Bacterial Type Strains, Phase II (KMG-II): from individual species to whole genera.</title>
        <authorList>
            <person name="Goeker M."/>
        </authorList>
    </citation>
    <scope>NUCLEOTIDE SEQUENCE [LARGE SCALE GENOMIC DNA]</scope>
    <source>
        <strain evidence="19 20">DSM 25027</strain>
    </source>
</reference>
<sequence length="998" mass="113314">MTRYLCFVLVLLCFGAHAQEAKRDSLVKLLARDLTDTTRVNALIEMAKIEVDAKNKSSADSLFQSALTIARQMNRIDDKAKAFESVGHYQLKTRAYDSAVIYYKKALEIDKEQNNILALARNHDNAGTAYFYKGDYNQTLYHFLERLSYCEQLGDSTCVSAASNNSGLVLINLGRYEDAISYTLRSLKIDEDLGYKQGILSSQMSLGNINYYLKNYDKAIEYYLDIVATCETMENQELRISHAYNNIASIHFQQKEFKKAAEFYKKSLVLEEEFGNEGGIALKYNNLGSVHKELNEYSTAESYYRKALSMREELGDLYGMSSTENNLGQLYLAKGVPAIALGFYQSALGHAEQAGSLEASKIAYEGIAKSYKNQGRYRLSLESYEHFLRLNDSLLNAEKTKKITELEARYDSEKKESEIALLKKNEELQQAQLVQQEASLRANKLLRNILFVGVAVLLIVVFLIVYGYKQRLAAKELVEKNQRETEAIRSRFFAGISHEFRTPLTLISAPVVQLQKKYQNEKETYGMLGLIHRNADRLLKLINQILDLSKLEEGKLRLHVAKDSIISWLRVISASFTSLADSKNITFTQSFPETDIISFFDKEKIEQILSNLLSNALKFTPNGGKVALLVEQNGQDLNIEVRNTGPQISEEDKTKIFERFYQSDIHDNSQGTGIGLALVKELTELHHGSVAVQSNKKYTTFSLLLPLNDDSYATEIKVEPKDVSPKNGTPEVGLSEESSLDPANQTDLPIVLLAEDHRDLRSYVSGQLSDMYSIKEAQNGRMAWEVAEKELPDLIITDLMMPEMDGEAFLEKIRGDSKTQHIPIIMLTARKEQESKLKTIGKGADHFLTKPFEIEELRVRIKSLLEQRKRIQDYHKSQFLTNPKAEAITSSDDRFLQKVGHILAKNLDNSSFSVDEFADKMSMSRVQLYRKMKATIGYSVSDFIRQYRLKKAYEYLKSGKGTVSEIAYDVGFNNLSYFTKAFKEAYNLKPSEMLQKTS</sequence>
<evidence type="ECO:0000256" key="4">
    <source>
        <dbReference type="ARBA" id="ARBA00022679"/>
    </source>
</evidence>
<dbReference type="InterPro" id="IPR003661">
    <property type="entry name" value="HisK_dim/P_dom"/>
</dbReference>
<dbReference type="FunFam" id="1.10.287.130:FF:000045">
    <property type="entry name" value="Two-component system sensor histidine kinase/response regulator"/>
    <property type="match status" value="1"/>
</dbReference>
<dbReference type="Pfam" id="PF02518">
    <property type="entry name" value="HATPase_c"/>
    <property type="match status" value="1"/>
</dbReference>
<evidence type="ECO:0000256" key="15">
    <source>
        <dbReference type="SAM" id="SignalP"/>
    </source>
</evidence>
<keyword evidence="3 11" id="KW-0597">Phosphoprotein</keyword>
<keyword evidence="14" id="KW-0812">Transmembrane</keyword>
<feature type="domain" description="HTH araC/xylS-type" evidence="16">
    <location>
        <begin position="897"/>
        <end position="996"/>
    </location>
</feature>
<evidence type="ECO:0000313" key="20">
    <source>
        <dbReference type="Proteomes" id="UP000237640"/>
    </source>
</evidence>
<dbReference type="SMART" id="SM00387">
    <property type="entry name" value="HATPase_c"/>
    <property type="match status" value="1"/>
</dbReference>
<dbReference type="Gene3D" id="1.25.40.10">
    <property type="entry name" value="Tetratricopeptide repeat domain"/>
    <property type="match status" value="2"/>
</dbReference>